<feature type="domain" description="Metalloprotease TldD/E central" evidence="3">
    <location>
        <begin position="115"/>
        <end position="215"/>
    </location>
</feature>
<dbReference type="Pfam" id="PF01523">
    <property type="entry name" value="PmbA_TldD_1st"/>
    <property type="match status" value="1"/>
</dbReference>
<feature type="domain" description="Metalloprotease TldD/E N-terminal" evidence="1">
    <location>
        <begin position="22"/>
        <end position="79"/>
    </location>
</feature>
<dbReference type="RefSeq" id="WP_218251796.1">
    <property type="nucleotide sequence ID" value="NZ_JABXWD010000078.1"/>
</dbReference>
<dbReference type="PANTHER" id="PTHR43421">
    <property type="entry name" value="METALLOPROTEASE PMBA"/>
    <property type="match status" value="1"/>
</dbReference>
<reference evidence="4 5" key="1">
    <citation type="journal article" date="2020" name="J Geophys Res Biogeosci">
        <title>Magnetotaxis as an Adaptation to Enable Bacterial Shuttling of Microbial Sulfur and Sulfur Cycling Across Aquatic Oxic#Anoxic Interfaces.</title>
        <authorList>
            <person name="Li J."/>
            <person name="Liu P."/>
            <person name="Wang J."/>
            <person name="Roberts A.P."/>
            <person name="Pan Y."/>
        </authorList>
    </citation>
    <scope>NUCLEOTIDE SEQUENCE [LARGE SCALE GENOMIC DNA]</scope>
    <source>
        <strain evidence="4 5">MYR-1_YQ</strain>
    </source>
</reference>
<organism evidence="4 5">
    <name type="scientific">Candidatus Magnetobacterium casense</name>
    <dbReference type="NCBI Taxonomy" id="1455061"/>
    <lineage>
        <taxon>Bacteria</taxon>
        <taxon>Pseudomonadati</taxon>
        <taxon>Nitrospirota</taxon>
        <taxon>Thermodesulfovibrionia</taxon>
        <taxon>Thermodesulfovibrionales</taxon>
        <taxon>Candidatus Magnetobacteriaceae</taxon>
        <taxon>Candidatus Magnetobacterium</taxon>
    </lineage>
</organism>
<dbReference type="EMBL" id="JABXWD010000078">
    <property type="protein sequence ID" value="MBV6341170.1"/>
    <property type="molecule type" value="Genomic_DNA"/>
</dbReference>
<name>A0ABS6RXT6_9BACT</name>
<proteinExistence type="predicted"/>
<dbReference type="InterPro" id="IPR045570">
    <property type="entry name" value="Metalloprtase-TldD/E_cen_dom"/>
</dbReference>
<dbReference type="PANTHER" id="PTHR43421:SF1">
    <property type="entry name" value="METALLOPROTEASE PMBA"/>
    <property type="match status" value="1"/>
</dbReference>
<evidence type="ECO:0000259" key="3">
    <source>
        <dbReference type="Pfam" id="PF19290"/>
    </source>
</evidence>
<evidence type="ECO:0000313" key="4">
    <source>
        <dbReference type="EMBL" id="MBV6341170.1"/>
    </source>
</evidence>
<protein>
    <submittedName>
        <fullName evidence="4">TldD/PmbA family protein</fullName>
    </submittedName>
</protein>
<dbReference type="InterPro" id="IPR045569">
    <property type="entry name" value="Metalloprtase-TldD/E_C"/>
</dbReference>
<dbReference type="Proteomes" id="UP001196980">
    <property type="component" value="Unassembled WGS sequence"/>
</dbReference>
<dbReference type="Pfam" id="PF19289">
    <property type="entry name" value="PmbA_TldD_3rd"/>
    <property type="match status" value="1"/>
</dbReference>
<evidence type="ECO:0000259" key="2">
    <source>
        <dbReference type="Pfam" id="PF19289"/>
    </source>
</evidence>
<dbReference type="Pfam" id="PF19290">
    <property type="entry name" value="PmbA_TldD_2nd"/>
    <property type="match status" value="1"/>
</dbReference>
<comment type="caution">
    <text evidence="4">The sequence shown here is derived from an EMBL/GenBank/DDBJ whole genome shotgun (WGS) entry which is preliminary data.</text>
</comment>
<gene>
    <name evidence="4" type="ORF">HWQ67_06185</name>
</gene>
<dbReference type="InterPro" id="IPR002510">
    <property type="entry name" value="Metalloprtase-TldD/E_N"/>
</dbReference>
<evidence type="ECO:0000259" key="1">
    <source>
        <dbReference type="Pfam" id="PF01523"/>
    </source>
</evidence>
<sequence length="445" mass="47213">MKTEIADKIIGYISSLNGLRGEVFCVSSRSINAEAKDGQVEALQRADVAGFSVRVLNGLRQGLCYSNDFHMWREVTDKALEISKWTEPDPFTDYPPGGASYQQVDIYDQDVAGASEAYIIETAMEVERAAMAFDPRIRKVRKAMAGFSVNEVLIANTQGLWGSYTGTSFSASATVLAEGEGQSQMGWGFEVDRYLRAVSAQRIGTSAADRAVKLLGARGIAAVKSSVILESSIAAEFLEIIASSLSSDNVQKGKSLLASKVGQQIASNAIHIVDNALLPGKTGTRPFDAEGVPSQRNDLVSNGILNGFLYNTYTAKKSNTNSTGNAAKGGISGLPSVGISNLCIEPASTASVYPTDRLIELMGKGLLITDVMGVHTANRISGDFSIGASGLWIENGRISHPIKEAVISGNLITLLKNIEALGDDLCFYGNIGAPALLVKDVDISG</sequence>
<dbReference type="InterPro" id="IPR047657">
    <property type="entry name" value="PmbA"/>
</dbReference>
<keyword evidence="5" id="KW-1185">Reference proteome</keyword>
<accession>A0ABS6RXT6</accession>
<evidence type="ECO:0000313" key="5">
    <source>
        <dbReference type="Proteomes" id="UP001196980"/>
    </source>
</evidence>
<feature type="domain" description="Metalloprotease TldD/E C-terminal" evidence="2">
    <location>
        <begin position="226"/>
        <end position="445"/>
    </location>
</feature>